<dbReference type="Pfam" id="PF00241">
    <property type="entry name" value="Cofilin_ADF"/>
    <property type="match status" value="1"/>
</dbReference>
<dbReference type="GO" id="GO:0051015">
    <property type="term" value="F:actin filament binding"/>
    <property type="evidence" value="ECO:0007669"/>
    <property type="project" value="TreeGrafter"/>
</dbReference>
<evidence type="ECO:0000256" key="8">
    <source>
        <dbReference type="ARBA" id="ARBA00068121"/>
    </source>
</evidence>
<dbReference type="PANTHER" id="PTHR10829:SF56">
    <property type="entry name" value="ADF-H DOMAIN-CONTAINING PROTEIN"/>
    <property type="match status" value="1"/>
</dbReference>
<sequence length="140" mass="15576">MSTSVSVFDEERFQNAIADVRADSVQTTWALFAHHESSPNVIECVGDGSGDLSDMVDLMDDAQFMYGLVRLEQAFDMSTTVKFAYVILGGKDVKFVKRGKFGVVQGAIEGLFSPYHIVVEVDTKDDITQELIETKLQETR</sequence>
<dbReference type="EMBL" id="CASHTH010000766">
    <property type="protein sequence ID" value="CAI8007381.1"/>
    <property type="molecule type" value="Genomic_DNA"/>
</dbReference>
<dbReference type="GO" id="GO:0030864">
    <property type="term" value="C:cortical actin cytoskeleton"/>
    <property type="evidence" value="ECO:0007669"/>
    <property type="project" value="TreeGrafter"/>
</dbReference>
<evidence type="ECO:0000256" key="3">
    <source>
        <dbReference type="ARBA" id="ARBA00023203"/>
    </source>
</evidence>
<dbReference type="SUPFAM" id="SSF55753">
    <property type="entry name" value="Actin depolymerizing proteins"/>
    <property type="match status" value="1"/>
</dbReference>
<evidence type="ECO:0000256" key="5">
    <source>
        <dbReference type="ARBA" id="ARBA00038052"/>
    </source>
</evidence>
<evidence type="ECO:0000259" key="9">
    <source>
        <dbReference type="PROSITE" id="PS51263"/>
    </source>
</evidence>
<evidence type="ECO:0000313" key="11">
    <source>
        <dbReference type="Proteomes" id="UP001174909"/>
    </source>
</evidence>
<dbReference type="InterPro" id="IPR029006">
    <property type="entry name" value="ADF-H/Gelsolin-like_dom_sf"/>
</dbReference>
<reference evidence="10" key="1">
    <citation type="submission" date="2023-03" db="EMBL/GenBank/DDBJ databases">
        <authorList>
            <person name="Steffen K."/>
            <person name="Cardenas P."/>
        </authorList>
    </citation>
    <scope>NUCLEOTIDE SEQUENCE</scope>
</reference>
<evidence type="ECO:0000256" key="6">
    <source>
        <dbReference type="ARBA" id="ARBA00058385"/>
    </source>
</evidence>
<dbReference type="AlphaFoldDB" id="A0AA35RB26"/>
<gene>
    <name evidence="10" type="ORF">GBAR_LOCUS5178</name>
</gene>
<dbReference type="InterPro" id="IPR002108">
    <property type="entry name" value="ADF-H"/>
</dbReference>
<comment type="subunit">
    <text evidence="7">Interacts with 5-lipoxygenase (ALOX5/5LO) in a calcium-independent manner. Binds to F-actin with a stoichiometry of 1:2.</text>
</comment>
<accession>A0AA35RB26</accession>
<dbReference type="PROSITE" id="PS51263">
    <property type="entry name" value="ADF_H"/>
    <property type="match status" value="1"/>
</dbReference>
<comment type="similarity">
    <text evidence="5">Belongs to the actin-binding proteins ADF family. Coactosin subfamily.</text>
</comment>
<comment type="function">
    <text evidence="6">Binds to F-actin in a calcium-independent manner. Has no direct effect on actin depolymerization. Acts as a chaperone for ALOX5 (5LO), influencing both its stability and activity in leukotrienes synthesis.</text>
</comment>
<dbReference type="GO" id="GO:0030833">
    <property type="term" value="P:regulation of actin filament polymerization"/>
    <property type="evidence" value="ECO:0007669"/>
    <property type="project" value="TreeGrafter"/>
</dbReference>
<name>A0AA35RB26_GEOBA</name>
<evidence type="ECO:0000256" key="2">
    <source>
        <dbReference type="ARBA" id="ARBA00022490"/>
    </source>
</evidence>
<evidence type="ECO:0000256" key="1">
    <source>
        <dbReference type="ARBA" id="ARBA00004245"/>
    </source>
</evidence>
<comment type="subcellular location">
    <subcellularLocation>
        <location evidence="1">Cytoplasm</location>
        <location evidence="1">Cytoskeleton</location>
    </subcellularLocation>
</comment>
<proteinExistence type="inferred from homology"/>
<keyword evidence="2" id="KW-0963">Cytoplasm</keyword>
<dbReference type="GO" id="GO:0005884">
    <property type="term" value="C:actin filament"/>
    <property type="evidence" value="ECO:0007669"/>
    <property type="project" value="TreeGrafter"/>
</dbReference>
<dbReference type="Gene3D" id="3.40.20.10">
    <property type="entry name" value="Severin"/>
    <property type="match status" value="1"/>
</dbReference>
<evidence type="ECO:0000256" key="7">
    <source>
        <dbReference type="ARBA" id="ARBA00062335"/>
    </source>
</evidence>
<dbReference type="PANTHER" id="PTHR10829">
    <property type="entry name" value="CORTACTIN AND DREBRIN"/>
    <property type="match status" value="1"/>
</dbReference>
<comment type="caution">
    <text evidence="10">The sequence shown here is derived from an EMBL/GenBank/DDBJ whole genome shotgun (WGS) entry which is preliminary data.</text>
</comment>
<feature type="non-terminal residue" evidence="10">
    <location>
        <position position="140"/>
    </location>
</feature>
<keyword evidence="11" id="KW-1185">Reference proteome</keyword>
<keyword evidence="4" id="KW-0206">Cytoskeleton</keyword>
<evidence type="ECO:0000256" key="4">
    <source>
        <dbReference type="ARBA" id="ARBA00023212"/>
    </source>
</evidence>
<dbReference type="GO" id="GO:0030427">
    <property type="term" value="C:site of polarized growth"/>
    <property type="evidence" value="ECO:0007669"/>
    <property type="project" value="TreeGrafter"/>
</dbReference>
<dbReference type="FunFam" id="3.40.20.10:FF:000018">
    <property type="entry name" value="Coactosin-like 1"/>
    <property type="match status" value="1"/>
</dbReference>
<feature type="domain" description="ADF-H" evidence="9">
    <location>
        <begin position="4"/>
        <end position="137"/>
    </location>
</feature>
<protein>
    <recommendedName>
        <fullName evidence="8">Coactosin-like protein</fullName>
    </recommendedName>
</protein>
<dbReference type="Proteomes" id="UP001174909">
    <property type="component" value="Unassembled WGS sequence"/>
</dbReference>
<organism evidence="10 11">
    <name type="scientific">Geodia barretti</name>
    <name type="common">Barrett's horny sponge</name>
    <dbReference type="NCBI Taxonomy" id="519541"/>
    <lineage>
        <taxon>Eukaryota</taxon>
        <taxon>Metazoa</taxon>
        <taxon>Porifera</taxon>
        <taxon>Demospongiae</taxon>
        <taxon>Heteroscleromorpha</taxon>
        <taxon>Tetractinellida</taxon>
        <taxon>Astrophorina</taxon>
        <taxon>Geodiidae</taxon>
        <taxon>Geodia</taxon>
    </lineage>
</organism>
<evidence type="ECO:0000313" key="10">
    <source>
        <dbReference type="EMBL" id="CAI8007381.1"/>
    </source>
</evidence>
<keyword evidence="3" id="KW-0009">Actin-binding</keyword>